<proteinExistence type="predicted"/>
<reference evidence="1" key="1">
    <citation type="submission" date="2018-05" db="EMBL/GenBank/DDBJ databases">
        <authorList>
            <person name="Lanie J.A."/>
            <person name="Ng W.-L."/>
            <person name="Kazmierczak K.M."/>
            <person name="Andrzejewski T.M."/>
            <person name="Davidsen T.M."/>
            <person name="Wayne K.J."/>
            <person name="Tettelin H."/>
            <person name="Glass J.I."/>
            <person name="Rusch D."/>
            <person name="Podicherti R."/>
            <person name="Tsui H.-C.T."/>
            <person name="Winkler M.E."/>
        </authorList>
    </citation>
    <scope>NUCLEOTIDE SEQUENCE</scope>
</reference>
<accession>A0A382BRS7</accession>
<organism evidence="1">
    <name type="scientific">marine metagenome</name>
    <dbReference type="NCBI Taxonomy" id="408172"/>
    <lineage>
        <taxon>unclassified sequences</taxon>
        <taxon>metagenomes</taxon>
        <taxon>ecological metagenomes</taxon>
    </lineage>
</organism>
<name>A0A382BRS7_9ZZZZ</name>
<evidence type="ECO:0000313" key="1">
    <source>
        <dbReference type="EMBL" id="SVB16515.1"/>
    </source>
</evidence>
<gene>
    <name evidence="1" type="ORF">METZ01_LOCUS169369</name>
</gene>
<protein>
    <submittedName>
        <fullName evidence="1">Uncharacterized protein</fullName>
    </submittedName>
</protein>
<dbReference type="EMBL" id="UINC01031066">
    <property type="protein sequence ID" value="SVB16515.1"/>
    <property type="molecule type" value="Genomic_DNA"/>
</dbReference>
<feature type="non-terminal residue" evidence="1">
    <location>
        <position position="64"/>
    </location>
</feature>
<sequence length="64" mass="6685">MVSATGTEGWAIAAGHSSPLPQPSGGLFAWAKGPEVQPGQERGVWEVHSDPGKFRVQAPYKVAA</sequence>
<dbReference type="AlphaFoldDB" id="A0A382BRS7"/>